<keyword evidence="3" id="KW-0075">B-cell activation</keyword>
<evidence type="ECO:0000256" key="1">
    <source>
        <dbReference type="ARBA" id="ARBA00022553"/>
    </source>
</evidence>
<keyword evidence="4" id="KW-0040">ANK repeat</keyword>
<dbReference type="PANTHER" id="PTHR16267">
    <property type="entry name" value="BANK1/PIK3AP1 FAMILY MEMBER"/>
    <property type="match status" value="1"/>
</dbReference>
<feature type="region of interest" description="Disordered" evidence="8">
    <location>
        <begin position="629"/>
        <end position="683"/>
    </location>
</feature>
<dbReference type="InterPro" id="IPR036770">
    <property type="entry name" value="Ankyrin_rpt-contain_sf"/>
</dbReference>
<dbReference type="InterPro" id="IPR035897">
    <property type="entry name" value="Toll_tir_struct_dom_sf"/>
</dbReference>
<evidence type="ECO:0000256" key="8">
    <source>
        <dbReference type="SAM" id="MobiDB-lite"/>
    </source>
</evidence>
<evidence type="ECO:0000313" key="11">
    <source>
        <dbReference type="EMBL" id="PNI56662.1"/>
    </source>
</evidence>
<comment type="caution">
    <text evidence="11">The sequence shown here is derived from an EMBL/GenBank/DDBJ whole genome shotgun (WGS) entry which is preliminary data.</text>
</comment>
<accession>A0A2J8MAW8</accession>
<comment type="subunit">
    <text evidence="6">Interacts with LYN, ITPR1 and ITPR2.</text>
</comment>
<keyword evidence="2" id="KW-0677">Repeat</keyword>
<dbReference type="InterPro" id="IPR017893">
    <property type="entry name" value="DBB_domain"/>
</dbReference>
<protein>
    <recommendedName>
        <fullName evidence="7">B-cell scaffold protein with ankyrin repeats</fullName>
    </recommendedName>
</protein>
<dbReference type="GO" id="GO:0042113">
    <property type="term" value="P:B cell activation"/>
    <property type="evidence" value="ECO:0007669"/>
    <property type="project" value="UniProtKB-KW"/>
</dbReference>
<organism evidence="11 12">
    <name type="scientific">Pan troglodytes</name>
    <name type="common">Chimpanzee</name>
    <dbReference type="NCBI Taxonomy" id="9598"/>
    <lineage>
        <taxon>Eukaryota</taxon>
        <taxon>Metazoa</taxon>
        <taxon>Chordata</taxon>
        <taxon>Craniata</taxon>
        <taxon>Vertebrata</taxon>
        <taxon>Euteleostomi</taxon>
        <taxon>Mammalia</taxon>
        <taxon>Eutheria</taxon>
        <taxon>Euarchontoglires</taxon>
        <taxon>Primates</taxon>
        <taxon>Haplorrhini</taxon>
        <taxon>Catarrhini</taxon>
        <taxon>Hominidae</taxon>
        <taxon>Pan</taxon>
    </lineage>
</organism>
<dbReference type="GO" id="GO:0051246">
    <property type="term" value="P:regulation of protein metabolic process"/>
    <property type="evidence" value="ECO:0007669"/>
    <property type="project" value="UniProtKB-ARBA"/>
</dbReference>
<feature type="region of interest" description="Disordered" evidence="8">
    <location>
        <begin position="532"/>
        <end position="617"/>
    </location>
</feature>
<evidence type="ECO:0000256" key="2">
    <source>
        <dbReference type="ARBA" id="ARBA00022737"/>
    </source>
</evidence>
<proteinExistence type="predicted"/>
<evidence type="ECO:0000256" key="4">
    <source>
        <dbReference type="ARBA" id="ARBA00023043"/>
    </source>
</evidence>
<dbReference type="PANTHER" id="PTHR16267:SF13">
    <property type="entry name" value="B-CELL SCAFFOLD PROTEIN WITH ANKYRIN REPEATS"/>
    <property type="match status" value="1"/>
</dbReference>
<evidence type="ECO:0000259" key="9">
    <source>
        <dbReference type="PROSITE" id="PS50104"/>
    </source>
</evidence>
<dbReference type="Pfam" id="PF18567">
    <property type="entry name" value="TIR_3"/>
    <property type="match status" value="1"/>
</dbReference>
<dbReference type="GO" id="GO:0007165">
    <property type="term" value="P:signal transduction"/>
    <property type="evidence" value="ECO:0007669"/>
    <property type="project" value="InterPro"/>
</dbReference>
<evidence type="ECO:0000256" key="3">
    <source>
        <dbReference type="ARBA" id="ARBA00022936"/>
    </source>
</evidence>
<dbReference type="InterPro" id="IPR041340">
    <property type="entry name" value="PIK3AP1_TIR"/>
</dbReference>
<dbReference type="FunFam" id="3.40.50.10140:FF:000017">
    <property type="entry name" value="B cell scaffold protein with ankyrin repeats 1"/>
    <property type="match status" value="1"/>
</dbReference>
<dbReference type="Pfam" id="PF14545">
    <property type="entry name" value="DBB"/>
    <property type="match status" value="1"/>
</dbReference>
<dbReference type="InterPro" id="IPR052446">
    <property type="entry name" value="B-cell_PI3K-Signaling_Adptrs"/>
</dbReference>
<dbReference type="Proteomes" id="UP000236370">
    <property type="component" value="Unassembled WGS sequence"/>
</dbReference>
<dbReference type="PROSITE" id="PS50104">
    <property type="entry name" value="TIR"/>
    <property type="match status" value="1"/>
</dbReference>
<keyword evidence="1" id="KW-0597">Phosphoprotein</keyword>
<feature type="compositionally biased region" description="Polar residues" evidence="8">
    <location>
        <begin position="630"/>
        <end position="644"/>
    </location>
</feature>
<dbReference type="Gene3D" id="3.40.50.10140">
    <property type="entry name" value="Toll/interleukin-1 receptor homology (TIR) domain"/>
    <property type="match status" value="1"/>
</dbReference>
<evidence type="ECO:0000259" key="10">
    <source>
        <dbReference type="PROSITE" id="PS51376"/>
    </source>
</evidence>
<reference evidence="11 12" key="1">
    <citation type="submission" date="2017-12" db="EMBL/GenBank/DDBJ databases">
        <title>High-resolution comparative analysis of great ape genomes.</title>
        <authorList>
            <person name="Pollen A."/>
            <person name="Hastie A."/>
            <person name="Hormozdiari F."/>
            <person name="Dougherty M."/>
            <person name="Liu R."/>
            <person name="Chaisson M."/>
            <person name="Hoppe E."/>
            <person name="Hill C."/>
            <person name="Pang A."/>
            <person name="Hillier L."/>
            <person name="Baker C."/>
            <person name="Armstrong J."/>
            <person name="Shendure J."/>
            <person name="Paten B."/>
            <person name="Wilson R."/>
            <person name="Chao H."/>
            <person name="Schneider V."/>
            <person name="Ventura M."/>
            <person name="Kronenberg Z."/>
            <person name="Murali S."/>
            <person name="Gordon D."/>
            <person name="Cantsilieris S."/>
            <person name="Munson K."/>
            <person name="Nelson B."/>
            <person name="Raja A."/>
            <person name="Underwood J."/>
            <person name="Diekhans M."/>
            <person name="Fiddes I."/>
            <person name="Haussler D."/>
            <person name="Eichler E."/>
        </authorList>
    </citation>
    <scope>NUCLEOTIDE SEQUENCE [LARGE SCALE GENOMIC DNA]</scope>
    <source>
        <strain evidence="11">Yerkes chimp pedigree #C0471</strain>
    </source>
</reference>
<sequence>MSPGAAFPETWPQPPRVASGLGRAEGQRKRKSRGVSGRESPGSARRAAVRRPLGFNRHNAASSARQGAWEPGPGPLRPSAPRWLCRETLPTPPPYSTGFTNLVKGKRSTWLNAEVDLYFQMDGNTKDIIIIYEEDAEEWALYLTEVFLHVVKREAILLYRLENFSFRHLELLNLTSYKCKLLILSNSLLKDLTPKKCQFLEKILHSPKSVVTLLCGVKSSDQLYELLNISQSRWEISTEQEPEDYISVIQSIIFKDSEDYFEVNIPTDLRAKHSGEISERKEIEELSEASRNTIPLAVVLPTEIPCENPGEIFIILRDEVIGDTVEVEFTSRNKRIRTRPALWNKKVWCVKALEFPAGSVHVNVYCDGIVKATTKIKYYPTAKAKECLFRMADSRESLCQNSIEELDGVLTSIFKHEIPYYEFQSLQTEICSQNKYTHFKELPTLLHCAAKFGLKNLAIHLLQCSGATWASKMKNTEGSDPAHIAERHGHKELKKIFEDFSIQEIDINNEQENDYEEDIASFSTYIPSTQNPAFHHESRKTYGQSADGAEANEMEGEGKQNGSGMETKHSPLEVGSESSEDQYDDLYVFIPGADPENNSQEPLMSSRPPLPPPRPVANAFQLERPHFTLPGTTVEGQMERSQNWGDPGVRQETGDEPKGEKEKKEDEKEQEEEEDPYTFAEIDDSEYDMILANLSIKKKTGSRSFIINRPPAPTPRPTSKPPKEETTPYIAQVFQQKTARRQSDDDKFRGLPKKQDRARIESPAFSTLRGCLTDGQEELILLQEKVKNGKMSMDEALEKFKHWQMGKSGLEMIQQEKLRQLRDCIIGKRPEEENVYNKLTIVHHPGGKETAHNENMFYNVHFSNKLPARPQVEKEFGFCCKKDH</sequence>
<feature type="region of interest" description="Disordered" evidence="8">
    <location>
        <begin position="702"/>
        <end position="757"/>
    </location>
</feature>
<feature type="domain" description="TIR" evidence="9">
    <location>
        <begin position="124"/>
        <end position="252"/>
    </location>
</feature>
<comment type="function">
    <text evidence="5">Involved in B-cell receptor (BCR)-induced Ca(2+) mobilization from intracellular stores. Promotes Lyn-mediated phosphorylation of IP3 receptors 1 and 2.</text>
</comment>
<evidence type="ECO:0000256" key="6">
    <source>
        <dbReference type="ARBA" id="ARBA00065779"/>
    </source>
</evidence>
<feature type="compositionally biased region" description="Basic and acidic residues" evidence="8">
    <location>
        <begin position="652"/>
        <end position="667"/>
    </location>
</feature>
<evidence type="ECO:0000256" key="5">
    <source>
        <dbReference type="ARBA" id="ARBA00054773"/>
    </source>
</evidence>
<feature type="region of interest" description="Disordered" evidence="8">
    <location>
        <begin position="1"/>
        <end position="75"/>
    </location>
</feature>
<evidence type="ECO:0000313" key="12">
    <source>
        <dbReference type="Proteomes" id="UP000236370"/>
    </source>
</evidence>
<dbReference type="SMART" id="SM01282">
    <property type="entry name" value="DBB"/>
    <property type="match status" value="1"/>
</dbReference>
<feature type="compositionally biased region" description="Pro residues" evidence="8">
    <location>
        <begin position="710"/>
        <end position="720"/>
    </location>
</feature>
<dbReference type="AlphaFoldDB" id="A0A2J8MAW8"/>
<dbReference type="EMBL" id="NBAG03000262">
    <property type="protein sequence ID" value="PNI56662.1"/>
    <property type="molecule type" value="Genomic_DNA"/>
</dbReference>
<dbReference type="GO" id="GO:0002682">
    <property type="term" value="P:regulation of immune system process"/>
    <property type="evidence" value="ECO:0007669"/>
    <property type="project" value="UniProtKB-ARBA"/>
</dbReference>
<feature type="compositionally biased region" description="Basic and acidic residues" evidence="8">
    <location>
        <begin position="741"/>
        <end position="757"/>
    </location>
</feature>
<dbReference type="PROSITE" id="PS51376">
    <property type="entry name" value="DBB"/>
    <property type="match status" value="1"/>
</dbReference>
<feature type="compositionally biased region" description="Acidic residues" evidence="8">
    <location>
        <begin position="668"/>
        <end position="683"/>
    </location>
</feature>
<dbReference type="InterPro" id="IPR000157">
    <property type="entry name" value="TIR_dom"/>
</dbReference>
<dbReference type="SUPFAM" id="SSF48403">
    <property type="entry name" value="Ankyrin repeat"/>
    <property type="match status" value="1"/>
</dbReference>
<feature type="domain" description="DBB" evidence="10">
    <location>
        <begin position="299"/>
        <end position="426"/>
    </location>
</feature>
<evidence type="ECO:0000256" key="7">
    <source>
        <dbReference type="ARBA" id="ARBA00069696"/>
    </source>
</evidence>
<gene>
    <name evidence="11" type="ORF">CK820_G0022228</name>
</gene>
<name>A0A2J8MAW8_PANTR</name>